<protein>
    <submittedName>
        <fullName evidence="3">Addiction module toxin RelE</fullName>
    </submittedName>
</protein>
<dbReference type="AlphaFoldDB" id="A0A1V3NU11"/>
<name>A0A1V3NU11_9GAMM</name>
<evidence type="ECO:0000256" key="2">
    <source>
        <dbReference type="ARBA" id="ARBA00022649"/>
    </source>
</evidence>
<dbReference type="Gene3D" id="3.30.2310.20">
    <property type="entry name" value="RelE-like"/>
    <property type="match status" value="1"/>
</dbReference>
<dbReference type="Proteomes" id="UP000189462">
    <property type="component" value="Unassembled WGS sequence"/>
</dbReference>
<evidence type="ECO:0000256" key="1">
    <source>
        <dbReference type="ARBA" id="ARBA00006226"/>
    </source>
</evidence>
<evidence type="ECO:0000313" key="3">
    <source>
        <dbReference type="EMBL" id="OOG28605.1"/>
    </source>
</evidence>
<keyword evidence="4" id="KW-1185">Reference proteome</keyword>
<dbReference type="InterPro" id="IPR007712">
    <property type="entry name" value="RelE/ParE_toxin"/>
</dbReference>
<reference evidence="3 4" key="1">
    <citation type="submission" date="2017-02" db="EMBL/GenBank/DDBJ databases">
        <title>Genomic diversity within the haloalkaliphilic genus Thioalkalivibrio.</title>
        <authorList>
            <person name="Ahn A.-C."/>
            <person name="Meier-Kolthoff J."/>
            <person name="Overmars L."/>
            <person name="Richter M."/>
            <person name="Woyke T."/>
            <person name="Sorokin D.Y."/>
            <person name="Muyzer G."/>
        </authorList>
    </citation>
    <scope>NUCLEOTIDE SEQUENCE [LARGE SCALE GENOMIC DNA]</scope>
    <source>
        <strain evidence="3 4">ALJD</strain>
    </source>
</reference>
<accession>A0A1V3NU11</accession>
<dbReference type="RefSeq" id="WP_077277434.1">
    <property type="nucleotide sequence ID" value="NZ_MVBK01000008.1"/>
</dbReference>
<dbReference type="OrthoDB" id="9798046at2"/>
<comment type="similarity">
    <text evidence="1">Belongs to the RelE toxin family.</text>
</comment>
<sequence length="99" mass="11603">MRITIARSALNDLQEIKSYYQEQGVSDIGQKYVSAILKSVQRLRDHPDSGRKVPEFDQEHIREIIHPPFRVVYLRNATSVNLVRVWRSERLLSLPDEET</sequence>
<dbReference type="InterPro" id="IPR035093">
    <property type="entry name" value="RelE/ParE_toxin_dom_sf"/>
</dbReference>
<evidence type="ECO:0000313" key="4">
    <source>
        <dbReference type="Proteomes" id="UP000189462"/>
    </source>
</evidence>
<dbReference type="PANTHER" id="PTHR33755">
    <property type="entry name" value="TOXIN PARE1-RELATED"/>
    <property type="match status" value="1"/>
</dbReference>
<gene>
    <name evidence="3" type="ORF">B1C78_01880</name>
</gene>
<dbReference type="Pfam" id="PF05016">
    <property type="entry name" value="ParE_toxin"/>
    <property type="match status" value="1"/>
</dbReference>
<keyword evidence="2" id="KW-1277">Toxin-antitoxin system</keyword>
<dbReference type="EMBL" id="MVBK01000008">
    <property type="protein sequence ID" value="OOG28605.1"/>
    <property type="molecule type" value="Genomic_DNA"/>
</dbReference>
<proteinExistence type="inferred from homology"/>
<organism evidence="3 4">
    <name type="scientific">Thioalkalivibrio denitrificans</name>
    <dbReference type="NCBI Taxonomy" id="108003"/>
    <lineage>
        <taxon>Bacteria</taxon>
        <taxon>Pseudomonadati</taxon>
        <taxon>Pseudomonadota</taxon>
        <taxon>Gammaproteobacteria</taxon>
        <taxon>Chromatiales</taxon>
        <taxon>Ectothiorhodospiraceae</taxon>
        <taxon>Thioalkalivibrio</taxon>
    </lineage>
</organism>
<comment type="caution">
    <text evidence="3">The sequence shown here is derived from an EMBL/GenBank/DDBJ whole genome shotgun (WGS) entry which is preliminary data.</text>
</comment>
<dbReference type="PANTHER" id="PTHR33755:SF5">
    <property type="entry name" value="TYPE II TOXIN-ANTITOXIN SYSTEM RELE_PARE FAMILY TOXIN"/>
    <property type="match status" value="1"/>
</dbReference>
<dbReference type="STRING" id="108003.B1C78_01880"/>
<dbReference type="InterPro" id="IPR051803">
    <property type="entry name" value="TA_system_RelE-like_toxin"/>
</dbReference>